<feature type="domain" description="Histidine kinase" evidence="12">
    <location>
        <begin position="259"/>
        <end position="475"/>
    </location>
</feature>
<evidence type="ECO:0000259" key="13">
    <source>
        <dbReference type="PROSITE" id="PS50885"/>
    </source>
</evidence>
<dbReference type="CDD" id="cd06225">
    <property type="entry name" value="HAMP"/>
    <property type="match status" value="1"/>
</dbReference>
<keyword evidence="6 11" id="KW-0812">Transmembrane</keyword>
<evidence type="ECO:0000256" key="8">
    <source>
        <dbReference type="ARBA" id="ARBA00022989"/>
    </source>
</evidence>
<keyword evidence="5" id="KW-0808">Transferase</keyword>
<dbReference type="FunFam" id="3.30.565.10:FF:000006">
    <property type="entry name" value="Sensor histidine kinase WalK"/>
    <property type="match status" value="1"/>
</dbReference>
<dbReference type="PROSITE" id="PS50109">
    <property type="entry name" value="HIS_KIN"/>
    <property type="match status" value="1"/>
</dbReference>
<dbReference type="SMART" id="SM00304">
    <property type="entry name" value="HAMP"/>
    <property type="match status" value="1"/>
</dbReference>
<dbReference type="GO" id="GO:0005886">
    <property type="term" value="C:plasma membrane"/>
    <property type="evidence" value="ECO:0007669"/>
    <property type="project" value="TreeGrafter"/>
</dbReference>
<dbReference type="SMART" id="SM00388">
    <property type="entry name" value="HisKA"/>
    <property type="match status" value="1"/>
</dbReference>
<dbReference type="Pfam" id="PF00512">
    <property type="entry name" value="HisKA"/>
    <property type="match status" value="1"/>
</dbReference>
<dbReference type="Gene3D" id="3.30.565.10">
    <property type="entry name" value="Histidine kinase-like ATPase, C-terminal domain"/>
    <property type="match status" value="1"/>
</dbReference>
<feature type="domain" description="HAMP" evidence="13">
    <location>
        <begin position="199"/>
        <end position="251"/>
    </location>
</feature>
<comment type="catalytic activity">
    <reaction evidence="1">
        <text>ATP + protein L-histidine = ADP + protein N-phospho-L-histidine.</text>
        <dbReference type="EC" id="2.7.13.3"/>
    </reaction>
</comment>
<name>A0A9D2SZ24_9FIRM</name>
<evidence type="ECO:0000313" key="15">
    <source>
        <dbReference type="Proteomes" id="UP000823882"/>
    </source>
</evidence>
<keyword evidence="4" id="KW-0597">Phosphoprotein</keyword>
<dbReference type="PANTHER" id="PTHR45436:SF5">
    <property type="entry name" value="SENSOR HISTIDINE KINASE TRCS"/>
    <property type="match status" value="1"/>
</dbReference>
<evidence type="ECO:0000256" key="11">
    <source>
        <dbReference type="SAM" id="Phobius"/>
    </source>
</evidence>
<organism evidence="14 15">
    <name type="scientific">Candidatus Intestinimonas pullistercoris</name>
    <dbReference type="NCBI Taxonomy" id="2838623"/>
    <lineage>
        <taxon>Bacteria</taxon>
        <taxon>Bacillati</taxon>
        <taxon>Bacillota</taxon>
        <taxon>Clostridia</taxon>
        <taxon>Eubacteriales</taxon>
        <taxon>Intestinimonas</taxon>
    </lineage>
</organism>
<dbReference type="Gene3D" id="6.10.340.10">
    <property type="match status" value="1"/>
</dbReference>
<reference evidence="14" key="1">
    <citation type="journal article" date="2021" name="PeerJ">
        <title>Extensive microbial diversity within the chicken gut microbiome revealed by metagenomics and culture.</title>
        <authorList>
            <person name="Gilroy R."/>
            <person name="Ravi A."/>
            <person name="Getino M."/>
            <person name="Pursley I."/>
            <person name="Horton D.L."/>
            <person name="Alikhan N.F."/>
            <person name="Baker D."/>
            <person name="Gharbi K."/>
            <person name="Hall N."/>
            <person name="Watson M."/>
            <person name="Adriaenssens E.M."/>
            <person name="Foster-Nyarko E."/>
            <person name="Jarju S."/>
            <person name="Secka A."/>
            <person name="Antonio M."/>
            <person name="Oren A."/>
            <person name="Chaudhuri R.R."/>
            <person name="La Ragione R."/>
            <person name="Hildebrand F."/>
            <person name="Pallen M.J."/>
        </authorList>
    </citation>
    <scope>NUCLEOTIDE SEQUENCE</scope>
    <source>
        <strain evidence="14">CHK186-1790</strain>
    </source>
</reference>
<dbReference type="SUPFAM" id="SSF158472">
    <property type="entry name" value="HAMP domain-like"/>
    <property type="match status" value="1"/>
</dbReference>
<dbReference type="PRINTS" id="PR00344">
    <property type="entry name" value="BCTRLSENSOR"/>
</dbReference>
<dbReference type="AlphaFoldDB" id="A0A9D2SZ24"/>
<evidence type="ECO:0000256" key="4">
    <source>
        <dbReference type="ARBA" id="ARBA00022553"/>
    </source>
</evidence>
<dbReference type="InterPro" id="IPR036890">
    <property type="entry name" value="HATPase_C_sf"/>
</dbReference>
<gene>
    <name evidence="14" type="ORF">H9701_05895</name>
</gene>
<dbReference type="InterPro" id="IPR004358">
    <property type="entry name" value="Sig_transdc_His_kin-like_C"/>
</dbReference>
<comment type="caution">
    <text evidence="14">The sequence shown here is derived from an EMBL/GenBank/DDBJ whole genome shotgun (WGS) entry which is preliminary data.</text>
</comment>
<dbReference type="Proteomes" id="UP000823882">
    <property type="component" value="Unassembled WGS sequence"/>
</dbReference>
<dbReference type="EC" id="2.7.13.3" evidence="3"/>
<dbReference type="SUPFAM" id="SSF47384">
    <property type="entry name" value="Homodimeric domain of signal transducing histidine kinase"/>
    <property type="match status" value="1"/>
</dbReference>
<protein>
    <recommendedName>
        <fullName evidence="3">histidine kinase</fullName>
        <ecNumber evidence="3">2.7.13.3</ecNumber>
    </recommendedName>
</protein>
<dbReference type="GO" id="GO:0000155">
    <property type="term" value="F:phosphorelay sensor kinase activity"/>
    <property type="evidence" value="ECO:0007669"/>
    <property type="project" value="InterPro"/>
</dbReference>
<keyword evidence="8 11" id="KW-1133">Transmembrane helix</keyword>
<dbReference type="Gene3D" id="1.10.287.130">
    <property type="match status" value="1"/>
</dbReference>
<dbReference type="CDD" id="cd00075">
    <property type="entry name" value="HATPase"/>
    <property type="match status" value="1"/>
</dbReference>
<evidence type="ECO:0000256" key="6">
    <source>
        <dbReference type="ARBA" id="ARBA00022692"/>
    </source>
</evidence>
<dbReference type="SMART" id="SM00387">
    <property type="entry name" value="HATPase_c"/>
    <property type="match status" value="1"/>
</dbReference>
<keyword evidence="10 11" id="KW-0472">Membrane</keyword>
<dbReference type="PANTHER" id="PTHR45436">
    <property type="entry name" value="SENSOR HISTIDINE KINASE YKOH"/>
    <property type="match status" value="1"/>
</dbReference>
<evidence type="ECO:0000256" key="2">
    <source>
        <dbReference type="ARBA" id="ARBA00004370"/>
    </source>
</evidence>
<dbReference type="EMBL" id="DWWJ01000104">
    <property type="protein sequence ID" value="HJC41068.1"/>
    <property type="molecule type" value="Genomic_DNA"/>
</dbReference>
<dbReference type="Pfam" id="PF00672">
    <property type="entry name" value="HAMP"/>
    <property type="match status" value="1"/>
</dbReference>
<reference evidence="14" key="2">
    <citation type="submission" date="2021-04" db="EMBL/GenBank/DDBJ databases">
        <authorList>
            <person name="Gilroy R."/>
        </authorList>
    </citation>
    <scope>NUCLEOTIDE SEQUENCE</scope>
    <source>
        <strain evidence="14">CHK186-1790</strain>
    </source>
</reference>
<dbReference type="InterPro" id="IPR050428">
    <property type="entry name" value="TCS_sensor_his_kinase"/>
</dbReference>
<feature type="transmembrane region" description="Helical" evidence="11">
    <location>
        <begin position="21"/>
        <end position="42"/>
    </location>
</feature>
<keyword evidence="9" id="KW-0902">Two-component regulatory system</keyword>
<evidence type="ECO:0000256" key="3">
    <source>
        <dbReference type="ARBA" id="ARBA00012438"/>
    </source>
</evidence>
<evidence type="ECO:0000256" key="9">
    <source>
        <dbReference type="ARBA" id="ARBA00023012"/>
    </source>
</evidence>
<accession>A0A9D2SZ24</accession>
<evidence type="ECO:0000313" key="14">
    <source>
        <dbReference type="EMBL" id="HJC41068.1"/>
    </source>
</evidence>
<sequence>MTERVDQGERIPFRHSIQLKFALTYIVIIAAVLILLNTYPVLVSQDLVFRSKANMLHSQASVIANTIAQTEKLSAETVRGYIEPLDYMGQYRVLVTDQFGLILYDSDDLRATEGRYAMLSEVVAALRGYDVAASEYREAAFHSRAAVPVIYRDLTIGCVYIYEYDTEQAQLLLDIQQNLRSISLVVCVVVLLMSIVFSKALTRRIAALLGAIRRVREGEYSHRVDIRGRDELSQLAGEFNQLTDRLQTTEEVRRRFVSDASHELKTPLASIRLLTDSILQTEGMDLDTAREFVSDIGEEAERLTRISEKLLTLTRMDSAVQVEEVPVDVRAVLEKVEHMLTPLADESGIQVETELEKGCMVLATEDDLYQIAFNLMENAVKYNVPGGQVMVALRGIGDLVILTVEDTGVGIPEEDLPKIFDRFYRVDKARSRAAGGTGLGLSIVKDTARQHGGAVTVRRREGGGTCFEVAFPRWYPEGGELPCSDD</sequence>
<evidence type="ECO:0000259" key="12">
    <source>
        <dbReference type="PROSITE" id="PS50109"/>
    </source>
</evidence>
<dbReference type="CDD" id="cd00082">
    <property type="entry name" value="HisKA"/>
    <property type="match status" value="1"/>
</dbReference>
<evidence type="ECO:0000256" key="1">
    <source>
        <dbReference type="ARBA" id="ARBA00000085"/>
    </source>
</evidence>
<evidence type="ECO:0000256" key="5">
    <source>
        <dbReference type="ARBA" id="ARBA00022679"/>
    </source>
</evidence>
<dbReference type="InterPro" id="IPR005467">
    <property type="entry name" value="His_kinase_dom"/>
</dbReference>
<comment type="subcellular location">
    <subcellularLocation>
        <location evidence="2">Membrane</location>
    </subcellularLocation>
</comment>
<dbReference type="InterPro" id="IPR003594">
    <property type="entry name" value="HATPase_dom"/>
</dbReference>
<dbReference type="InterPro" id="IPR036097">
    <property type="entry name" value="HisK_dim/P_sf"/>
</dbReference>
<dbReference type="InterPro" id="IPR003661">
    <property type="entry name" value="HisK_dim/P_dom"/>
</dbReference>
<evidence type="ECO:0000256" key="7">
    <source>
        <dbReference type="ARBA" id="ARBA00022777"/>
    </source>
</evidence>
<dbReference type="InterPro" id="IPR003660">
    <property type="entry name" value="HAMP_dom"/>
</dbReference>
<dbReference type="Pfam" id="PF02518">
    <property type="entry name" value="HATPase_c"/>
    <property type="match status" value="1"/>
</dbReference>
<proteinExistence type="predicted"/>
<dbReference type="SUPFAM" id="SSF55874">
    <property type="entry name" value="ATPase domain of HSP90 chaperone/DNA topoisomerase II/histidine kinase"/>
    <property type="match status" value="1"/>
</dbReference>
<evidence type="ECO:0000256" key="10">
    <source>
        <dbReference type="ARBA" id="ARBA00023136"/>
    </source>
</evidence>
<keyword evidence="7 14" id="KW-0418">Kinase</keyword>
<dbReference type="PROSITE" id="PS50885">
    <property type="entry name" value="HAMP"/>
    <property type="match status" value="1"/>
</dbReference>